<dbReference type="RefSeq" id="WP_126416795.1">
    <property type="nucleotide sequence ID" value="NZ_LR134476.1"/>
</dbReference>
<dbReference type="EMBL" id="LR134476">
    <property type="protein sequence ID" value="VEI13720.1"/>
    <property type="molecule type" value="Genomic_DNA"/>
</dbReference>
<dbReference type="Proteomes" id="UP000269542">
    <property type="component" value="Chromosome"/>
</dbReference>
<sequence length="154" mass="16951">MRIYIPLEPADLQSDISPRLVHGVTPQLKSAVPHEDAEGWEMIATLAAADDSFRRLRDAVQQLGDAANPLRRMLCVAEVADTVVAPADQLPTALTLSEPVSWDDVETILIDEPGYDDLIQRALDGDEQAFIASGDIDLLWYDVVERSDLAAELR</sequence>
<proteinExistence type="predicted"/>
<evidence type="ECO:0000313" key="1">
    <source>
        <dbReference type="EMBL" id="VEI13720.1"/>
    </source>
</evidence>
<name>A0A448PFM3_9ACTO</name>
<organism evidence="1 2">
    <name type="scientific">Trueperella bialowiezensis</name>
    <dbReference type="NCBI Taxonomy" id="312285"/>
    <lineage>
        <taxon>Bacteria</taxon>
        <taxon>Bacillati</taxon>
        <taxon>Actinomycetota</taxon>
        <taxon>Actinomycetes</taxon>
        <taxon>Actinomycetales</taxon>
        <taxon>Actinomycetaceae</taxon>
        <taxon>Trueperella</taxon>
    </lineage>
</organism>
<accession>A0A448PFM3</accession>
<keyword evidence="2" id="KW-1185">Reference proteome</keyword>
<dbReference type="KEGG" id="tbw:NCTC13354_01441"/>
<reference evidence="1 2" key="1">
    <citation type="submission" date="2018-12" db="EMBL/GenBank/DDBJ databases">
        <authorList>
            <consortium name="Pathogen Informatics"/>
        </authorList>
    </citation>
    <scope>NUCLEOTIDE SEQUENCE [LARGE SCALE GENOMIC DNA]</scope>
    <source>
        <strain evidence="1 2">NCTC13354</strain>
    </source>
</reference>
<dbReference type="InterPro" id="IPR054206">
    <property type="entry name" value="DUF6912"/>
</dbReference>
<dbReference type="Pfam" id="PF21853">
    <property type="entry name" value="DUF6912"/>
    <property type="match status" value="1"/>
</dbReference>
<evidence type="ECO:0000313" key="2">
    <source>
        <dbReference type="Proteomes" id="UP000269542"/>
    </source>
</evidence>
<gene>
    <name evidence="1" type="ORF">NCTC13354_01441</name>
</gene>
<dbReference type="AlphaFoldDB" id="A0A448PFM3"/>
<protein>
    <submittedName>
        <fullName evidence="1">Uncharacterized protein</fullName>
    </submittedName>
</protein>
<dbReference type="OrthoDB" id="3253180at2"/>